<name>A0A6M2EFV1_9ROSI</name>
<sequence>MDKGWGLTLASDPVSVFSGNNNNSPVGSFLKIKRDFISDPNMDHSRNNNMFQFPGSLSAGQDGQPPSAAHEVDFFKEKINKVGDDDSKTTSVIVKKENSIAELAPRSTRTALDDVNTGLHLLTANSRSDQSTVDDGVSSDVDEKRSRNNEKLAQLQMELQKMNTENQRLKDMLGQVTTSYSALQMHFAALMQQQQQQNHGKESNKEQENVQGKSSEEKRHEDVVVPRQFMDLGPSAETDELSNSSSDERTRSGTPQNHIEVASPKNNGKLPYDQENSSFRDGKRIGREDSPESESQAWKVQKTDPASPANKAIEQSTEATMRKARVSVRARSEAPMVCN</sequence>
<feature type="region of interest" description="Disordered" evidence="1">
    <location>
        <begin position="191"/>
        <end position="322"/>
    </location>
</feature>
<dbReference type="AlphaFoldDB" id="A0A6M2EFV1"/>
<feature type="compositionally biased region" description="Basic and acidic residues" evidence="1">
    <location>
        <begin position="278"/>
        <end position="290"/>
    </location>
</feature>
<feature type="compositionally biased region" description="Basic and acidic residues" evidence="1">
    <location>
        <begin position="199"/>
        <end position="224"/>
    </location>
</feature>
<dbReference type="EMBL" id="GILB01003850">
    <property type="protein sequence ID" value="NUU84183.1"/>
    <property type="molecule type" value="Transcribed_RNA"/>
</dbReference>
<reference evidence="2" key="1">
    <citation type="submission" date="2020-03" db="EMBL/GenBank/DDBJ databases">
        <authorList>
            <person name="Zhang R."/>
        </authorList>
    </citation>
    <scope>NUCLEOTIDE SEQUENCE</scope>
</reference>
<organism evidence="2">
    <name type="scientific">Populus davidiana</name>
    <dbReference type="NCBI Taxonomy" id="266767"/>
    <lineage>
        <taxon>Eukaryota</taxon>
        <taxon>Viridiplantae</taxon>
        <taxon>Streptophyta</taxon>
        <taxon>Embryophyta</taxon>
        <taxon>Tracheophyta</taxon>
        <taxon>Spermatophyta</taxon>
        <taxon>Magnoliopsida</taxon>
        <taxon>eudicotyledons</taxon>
        <taxon>Gunneridae</taxon>
        <taxon>Pentapetalae</taxon>
        <taxon>rosids</taxon>
        <taxon>fabids</taxon>
        <taxon>Malpighiales</taxon>
        <taxon>Salicaceae</taxon>
        <taxon>Saliceae</taxon>
        <taxon>Populus</taxon>
    </lineage>
</organism>
<proteinExistence type="predicted"/>
<evidence type="ECO:0000256" key="1">
    <source>
        <dbReference type="SAM" id="MobiDB-lite"/>
    </source>
</evidence>
<feature type="region of interest" description="Disordered" evidence="1">
    <location>
        <begin position="126"/>
        <end position="148"/>
    </location>
</feature>
<feature type="compositionally biased region" description="Low complexity" evidence="1">
    <location>
        <begin position="128"/>
        <end position="139"/>
    </location>
</feature>
<dbReference type="InterPro" id="IPR044810">
    <property type="entry name" value="WRKY_plant"/>
</dbReference>
<dbReference type="GO" id="GO:0003700">
    <property type="term" value="F:DNA-binding transcription factor activity"/>
    <property type="evidence" value="ECO:0007669"/>
    <property type="project" value="InterPro"/>
</dbReference>
<evidence type="ECO:0008006" key="3">
    <source>
        <dbReference type="Google" id="ProtNLM"/>
    </source>
</evidence>
<accession>A0A6M2EFV1</accession>
<protein>
    <recommendedName>
        <fullName evidence="3">WRKY domain-containing protein</fullName>
    </recommendedName>
</protein>
<evidence type="ECO:0000313" key="2">
    <source>
        <dbReference type="EMBL" id="NUU84183.1"/>
    </source>
</evidence>
<dbReference type="PANTHER" id="PTHR31429">
    <property type="entry name" value="WRKY TRANSCRIPTION FACTOR 36-RELATED"/>
    <property type="match status" value="1"/>
</dbReference>
<dbReference type="PANTHER" id="PTHR31429:SF106">
    <property type="entry name" value="WRKY TRANSCRIPTION FACTOR 31-RELATED"/>
    <property type="match status" value="1"/>
</dbReference>